<keyword evidence="3" id="KW-0804">Transcription</keyword>
<evidence type="ECO:0000259" key="6">
    <source>
        <dbReference type="PROSITE" id="PS50014"/>
    </source>
</evidence>
<evidence type="ECO:0000256" key="4">
    <source>
        <dbReference type="PROSITE-ProRule" id="PRU00035"/>
    </source>
</evidence>
<dbReference type="InterPro" id="IPR038336">
    <property type="entry name" value="NET_sf"/>
</dbReference>
<dbReference type="Pfam" id="PF17035">
    <property type="entry name" value="BET"/>
    <property type="match status" value="1"/>
</dbReference>
<dbReference type="PROSITE" id="PS51525">
    <property type="entry name" value="NET"/>
    <property type="match status" value="1"/>
</dbReference>
<evidence type="ECO:0000259" key="7">
    <source>
        <dbReference type="PROSITE" id="PS51525"/>
    </source>
</evidence>
<feature type="region of interest" description="Disordered" evidence="5">
    <location>
        <begin position="381"/>
        <end position="486"/>
    </location>
</feature>
<dbReference type="SUPFAM" id="SSF47370">
    <property type="entry name" value="Bromodomain"/>
    <property type="match status" value="1"/>
</dbReference>
<reference evidence="8" key="1">
    <citation type="submission" date="2021-03" db="EMBL/GenBank/DDBJ databases">
        <authorList>
            <person name="Li Z."/>
            <person name="Yang C."/>
        </authorList>
    </citation>
    <scope>NUCLEOTIDE SEQUENCE</scope>
    <source>
        <strain evidence="8">Dzin_1.0</strain>
        <tissue evidence="8">Leaf</tissue>
    </source>
</reference>
<keyword evidence="9" id="KW-1185">Reference proteome</keyword>
<dbReference type="PANTHER" id="PTHR45926">
    <property type="entry name" value="OSJNBA0053K19.4 PROTEIN"/>
    <property type="match status" value="1"/>
</dbReference>
<protein>
    <submittedName>
        <fullName evidence="8">Uncharacterized protein</fullName>
    </submittedName>
</protein>
<keyword evidence="2 4" id="KW-0103">Bromodomain</keyword>
<dbReference type="Pfam" id="PF00439">
    <property type="entry name" value="Bromodomain"/>
    <property type="match status" value="1"/>
</dbReference>
<name>A0A9D5D3W6_9LILI</name>
<keyword evidence="1" id="KW-0805">Transcription regulation</keyword>
<dbReference type="InterPro" id="IPR001487">
    <property type="entry name" value="Bromodomain"/>
</dbReference>
<evidence type="ECO:0000256" key="2">
    <source>
        <dbReference type="ARBA" id="ARBA00023117"/>
    </source>
</evidence>
<feature type="compositionally biased region" description="Low complexity" evidence="5">
    <location>
        <begin position="445"/>
        <end position="470"/>
    </location>
</feature>
<dbReference type="SMART" id="SM00297">
    <property type="entry name" value="BROMO"/>
    <property type="match status" value="1"/>
</dbReference>
<evidence type="ECO:0000256" key="1">
    <source>
        <dbReference type="ARBA" id="ARBA00023015"/>
    </source>
</evidence>
<dbReference type="PRINTS" id="PR00503">
    <property type="entry name" value="BROMODOMAIN"/>
</dbReference>
<evidence type="ECO:0000313" key="8">
    <source>
        <dbReference type="EMBL" id="KAJ0984164.1"/>
    </source>
</evidence>
<sequence>MELEEVAAGTASVSDDSSSLSRRPAGPGRNRDSGGQITFNIASYSRRELRELKRRLVSELERVRSVASRIEASSRSGAYQSRDPTSGLDLKKAKKPAPGSEAEKVLVAMMKKCGHILSKLMKHKGAIWFNTPVDVVGMGLHDYHQIIKNPMDLGTVKMKLNKGLYQAPPEFAADIKLTFDNALLYNPDGHEVHRFAAQLLKVFEGLYCPAYDKYEKQWNAVRKVEEEELKRGVGNSWSPVPEYTRRAEPVTAPVPSPPRNPVPMAPAHGKQLQQQPQQISAVGKVGVGKQPKPKAKDPNKRAMTLEEKQKLSLGLQSLPDEKMEHVIQIVKRRNGDPMQHGDEILLDFETMDNETLWELDRFVSNCKKMMSKIRRQEALAGTTNAVSAGPPTASASAHADEGDKSPVAAKRSKKGETGDEDVDIGDEMPSLHYPSVEIEKDTGNASSSSSSGSDSSSSSSDSDSGSSSESDSADGEDDAQARPSLP</sequence>
<reference evidence="8" key="2">
    <citation type="journal article" date="2022" name="Hortic Res">
        <title>The genome of Dioscorea zingiberensis sheds light on the biosynthesis, origin and evolution of the medicinally important diosgenin saponins.</title>
        <authorList>
            <person name="Li Y."/>
            <person name="Tan C."/>
            <person name="Li Z."/>
            <person name="Guo J."/>
            <person name="Li S."/>
            <person name="Chen X."/>
            <person name="Wang C."/>
            <person name="Dai X."/>
            <person name="Yang H."/>
            <person name="Song W."/>
            <person name="Hou L."/>
            <person name="Xu J."/>
            <person name="Tong Z."/>
            <person name="Xu A."/>
            <person name="Yuan X."/>
            <person name="Wang W."/>
            <person name="Yang Q."/>
            <person name="Chen L."/>
            <person name="Sun Z."/>
            <person name="Wang K."/>
            <person name="Pan B."/>
            <person name="Chen J."/>
            <person name="Bao Y."/>
            <person name="Liu F."/>
            <person name="Qi X."/>
            <person name="Gang D.R."/>
            <person name="Wen J."/>
            <person name="Li J."/>
        </authorList>
    </citation>
    <scope>NUCLEOTIDE SEQUENCE</scope>
    <source>
        <strain evidence="8">Dzin_1.0</strain>
    </source>
</reference>
<feature type="domain" description="Bromo" evidence="6">
    <location>
        <begin position="121"/>
        <end position="193"/>
    </location>
</feature>
<dbReference type="Proteomes" id="UP001085076">
    <property type="component" value="Miscellaneous, Linkage group lg01"/>
</dbReference>
<feature type="compositionally biased region" description="Low complexity" evidence="5">
    <location>
        <begin position="12"/>
        <end position="21"/>
    </location>
</feature>
<feature type="region of interest" description="Disordered" evidence="5">
    <location>
        <begin position="1"/>
        <end position="37"/>
    </location>
</feature>
<proteinExistence type="predicted"/>
<evidence type="ECO:0000313" key="9">
    <source>
        <dbReference type="Proteomes" id="UP001085076"/>
    </source>
</evidence>
<gene>
    <name evidence="8" type="ORF">J5N97_002520</name>
</gene>
<evidence type="ECO:0000256" key="3">
    <source>
        <dbReference type="ARBA" id="ARBA00023163"/>
    </source>
</evidence>
<dbReference type="Gene3D" id="1.20.920.10">
    <property type="entry name" value="Bromodomain-like"/>
    <property type="match status" value="1"/>
</dbReference>
<organism evidence="8 9">
    <name type="scientific">Dioscorea zingiberensis</name>
    <dbReference type="NCBI Taxonomy" id="325984"/>
    <lineage>
        <taxon>Eukaryota</taxon>
        <taxon>Viridiplantae</taxon>
        <taxon>Streptophyta</taxon>
        <taxon>Embryophyta</taxon>
        <taxon>Tracheophyta</taxon>
        <taxon>Spermatophyta</taxon>
        <taxon>Magnoliopsida</taxon>
        <taxon>Liliopsida</taxon>
        <taxon>Dioscoreales</taxon>
        <taxon>Dioscoreaceae</taxon>
        <taxon>Dioscorea</taxon>
    </lineage>
</organism>
<accession>A0A9D5D3W6</accession>
<dbReference type="OrthoDB" id="21449at2759"/>
<dbReference type="InterPro" id="IPR027353">
    <property type="entry name" value="NET_dom"/>
</dbReference>
<evidence type="ECO:0000256" key="5">
    <source>
        <dbReference type="SAM" id="MobiDB-lite"/>
    </source>
</evidence>
<dbReference type="AlphaFoldDB" id="A0A9D5D3W6"/>
<dbReference type="PROSITE" id="PS50014">
    <property type="entry name" value="BROMODOMAIN_2"/>
    <property type="match status" value="1"/>
</dbReference>
<dbReference type="EMBL" id="JAGGNH010000001">
    <property type="protein sequence ID" value="KAJ0984164.1"/>
    <property type="molecule type" value="Genomic_DNA"/>
</dbReference>
<feature type="region of interest" description="Disordered" evidence="5">
    <location>
        <begin position="71"/>
        <end position="96"/>
    </location>
</feature>
<dbReference type="InterPro" id="IPR036427">
    <property type="entry name" value="Bromodomain-like_sf"/>
</dbReference>
<dbReference type="Gene3D" id="1.20.1270.220">
    <property type="match status" value="1"/>
</dbReference>
<comment type="caution">
    <text evidence="8">The sequence shown here is derived from an EMBL/GenBank/DDBJ whole genome shotgun (WGS) entry which is preliminary data.</text>
</comment>
<feature type="domain" description="NET" evidence="7">
    <location>
        <begin position="293"/>
        <end position="374"/>
    </location>
</feature>
<feature type="compositionally biased region" description="Polar residues" evidence="5">
    <location>
        <begin position="71"/>
        <end position="84"/>
    </location>
</feature>